<evidence type="ECO:0000256" key="1">
    <source>
        <dbReference type="SAM" id="MobiDB-lite"/>
    </source>
</evidence>
<feature type="region of interest" description="Disordered" evidence="1">
    <location>
        <begin position="131"/>
        <end position="152"/>
    </location>
</feature>
<protein>
    <recommendedName>
        <fullName evidence="2">Plasmid pRiA4b Orf3-like domain-containing protein</fullName>
    </recommendedName>
</protein>
<proteinExistence type="predicted"/>
<dbReference type="SUPFAM" id="SSF159941">
    <property type="entry name" value="MM3350-like"/>
    <property type="match status" value="1"/>
</dbReference>
<sequence>MIYKFRIILDAEEDVFRDLEIEASNTLEDLHNAIAQSFGFDGTEMASFYVSNEEWEQGEEIALFDMSEGDEQVKLMSETLMEDQLNEDNRNLIYVYDFFNMWTFYVELAEISEKEDGTTYPNLMFVHGQLPESPPEKSFEAELTGSSDFDDEDALEFGTENYEDFDFDENWN</sequence>
<evidence type="ECO:0000313" key="4">
    <source>
        <dbReference type="Proteomes" id="UP000305939"/>
    </source>
</evidence>
<dbReference type="Proteomes" id="UP000305939">
    <property type="component" value="Unassembled WGS sequence"/>
</dbReference>
<comment type="caution">
    <text evidence="3">The sequence shown here is derived from an EMBL/GenBank/DDBJ whole genome shotgun (WGS) entry which is preliminary data.</text>
</comment>
<keyword evidence="4" id="KW-1185">Reference proteome</keyword>
<reference evidence="3 4" key="1">
    <citation type="submission" date="2019-04" db="EMBL/GenBank/DDBJ databases">
        <title>Draft genome sequence of Robertkochia marina CC-AMO-30D.</title>
        <authorList>
            <person name="Hameed A."/>
            <person name="Lin S.-Y."/>
            <person name="Shahina M."/>
            <person name="Lai W.-A."/>
            <person name="Young C.-C."/>
        </authorList>
    </citation>
    <scope>NUCLEOTIDE SEQUENCE [LARGE SCALE GENOMIC DNA]</scope>
    <source>
        <strain evidence="3 4">CC-AMO-30D</strain>
    </source>
</reference>
<dbReference type="OrthoDB" id="666725at2"/>
<dbReference type="AlphaFoldDB" id="A0A4S3LXG0"/>
<dbReference type="InterPro" id="IPR024047">
    <property type="entry name" value="MM3350-like_sf"/>
</dbReference>
<dbReference type="EMBL" id="SSMC01000004">
    <property type="protein sequence ID" value="THD65752.1"/>
    <property type="molecule type" value="Genomic_DNA"/>
</dbReference>
<feature type="domain" description="Plasmid pRiA4b Orf3-like" evidence="2">
    <location>
        <begin position="2"/>
        <end position="150"/>
    </location>
</feature>
<evidence type="ECO:0000313" key="3">
    <source>
        <dbReference type="EMBL" id="THD65752.1"/>
    </source>
</evidence>
<accession>A0A4S3LXG0</accession>
<organism evidence="3 4">
    <name type="scientific">Robertkochia marina</name>
    <dbReference type="NCBI Taxonomy" id="1227945"/>
    <lineage>
        <taxon>Bacteria</taxon>
        <taxon>Pseudomonadati</taxon>
        <taxon>Bacteroidota</taxon>
        <taxon>Flavobacteriia</taxon>
        <taxon>Flavobacteriales</taxon>
        <taxon>Flavobacteriaceae</taxon>
        <taxon>Robertkochia</taxon>
    </lineage>
</organism>
<dbReference type="Gene3D" id="3.10.290.30">
    <property type="entry name" value="MM3350-like"/>
    <property type="match status" value="1"/>
</dbReference>
<gene>
    <name evidence="3" type="ORF">E7Z59_14285</name>
</gene>
<dbReference type="Pfam" id="PF07929">
    <property type="entry name" value="PRiA4_ORF3"/>
    <property type="match status" value="1"/>
</dbReference>
<dbReference type="RefSeq" id="WP_136337036.1">
    <property type="nucleotide sequence ID" value="NZ_QXMP01000002.1"/>
</dbReference>
<evidence type="ECO:0000259" key="2">
    <source>
        <dbReference type="Pfam" id="PF07929"/>
    </source>
</evidence>
<dbReference type="InterPro" id="IPR012912">
    <property type="entry name" value="Plasmid_pRiA4b_Orf3-like"/>
</dbReference>
<name>A0A4S3LXG0_9FLAO</name>